<dbReference type="AlphaFoldDB" id="A0A1H3FJN9"/>
<dbReference type="Proteomes" id="UP000199286">
    <property type="component" value="Unassembled WGS sequence"/>
</dbReference>
<evidence type="ECO:0000313" key="1">
    <source>
        <dbReference type="EMBL" id="SDX90598.1"/>
    </source>
</evidence>
<dbReference type="STRING" id="321339.SAMN05444340_101453"/>
<sequence>MVELLFVTCMAGGPATSEHCRERSLVFTEATPTTCMMHAQPHLAEWVVNHAGHRIQSWTCQVVVPGEREA</sequence>
<evidence type="ECO:0000313" key="2">
    <source>
        <dbReference type="Proteomes" id="UP000199286"/>
    </source>
</evidence>
<keyword evidence="2" id="KW-1185">Reference proteome</keyword>
<dbReference type="EMBL" id="FNPF01000001">
    <property type="protein sequence ID" value="SDX90598.1"/>
    <property type="molecule type" value="Genomic_DNA"/>
</dbReference>
<dbReference type="RefSeq" id="WP_089878513.1">
    <property type="nucleotide sequence ID" value="NZ_FNPF01000001.1"/>
</dbReference>
<dbReference type="OrthoDB" id="7363897at2"/>
<accession>A0A1H3FJN9</accession>
<proteinExistence type="predicted"/>
<protein>
    <submittedName>
        <fullName evidence="1">Uncharacterized protein</fullName>
    </submittedName>
</protein>
<name>A0A1H3FJN9_9RHOB</name>
<organism evidence="1 2">
    <name type="scientific">Citreimonas salinaria</name>
    <dbReference type="NCBI Taxonomy" id="321339"/>
    <lineage>
        <taxon>Bacteria</taxon>
        <taxon>Pseudomonadati</taxon>
        <taxon>Pseudomonadota</taxon>
        <taxon>Alphaproteobacteria</taxon>
        <taxon>Rhodobacterales</taxon>
        <taxon>Roseobacteraceae</taxon>
        <taxon>Citreimonas</taxon>
    </lineage>
</organism>
<gene>
    <name evidence="1" type="ORF">SAMN05444340_101453</name>
</gene>
<reference evidence="1 2" key="1">
    <citation type="submission" date="2016-10" db="EMBL/GenBank/DDBJ databases">
        <authorList>
            <person name="de Groot N.N."/>
        </authorList>
    </citation>
    <scope>NUCLEOTIDE SEQUENCE [LARGE SCALE GENOMIC DNA]</scope>
    <source>
        <strain evidence="1 2">DSM 26880</strain>
    </source>
</reference>